<dbReference type="Gene3D" id="2.60.120.200">
    <property type="match status" value="1"/>
</dbReference>
<name>A0A3S3U8E8_9BACT</name>
<protein>
    <submittedName>
        <fullName evidence="3">Glycosyl hydrolases family 16</fullName>
    </submittedName>
</protein>
<dbReference type="InterPro" id="IPR000757">
    <property type="entry name" value="Beta-glucanase-like"/>
</dbReference>
<dbReference type="SUPFAM" id="SSF49899">
    <property type="entry name" value="Concanavalin A-like lectins/glucanases"/>
    <property type="match status" value="1"/>
</dbReference>
<evidence type="ECO:0000313" key="4">
    <source>
        <dbReference type="Proteomes" id="UP000288086"/>
    </source>
</evidence>
<dbReference type="Pfam" id="PF00722">
    <property type="entry name" value="Glyco_hydro_16"/>
    <property type="match status" value="1"/>
</dbReference>
<sequence>MLFSDDFNQDAVDTDKWHLSFWEGGILGTTTFKESPLPEIKDGNIIITVESYNPEDGFSGDYFYGTDLKTVKLIPLTRGYVHIKVRAKMDSAIPGIVGGIFLFAFRPESMMLHDEIDFEFVTSKPDLIMTNSYS</sequence>
<feature type="non-terminal residue" evidence="3">
    <location>
        <position position="134"/>
    </location>
</feature>
<dbReference type="GO" id="GO:0005975">
    <property type="term" value="P:carbohydrate metabolic process"/>
    <property type="evidence" value="ECO:0007669"/>
    <property type="project" value="InterPro"/>
</dbReference>
<reference evidence="3 4" key="1">
    <citation type="submission" date="2017-01" db="EMBL/GenBank/DDBJ databases">
        <title>The cable genome- insights into the physiology and evolution of filamentous bacteria capable of sulfide oxidation via long distance electron transfer.</title>
        <authorList>
            <person name="Schreiber L."/>
            <person name="Bjerg J.T."/>
            <person name="Boggild A."/>
            <person name="Van De Vossenberg J."/>
            <person name="Meysman F."/>
            <person name="Nielsen L.P."/>
            <person name="Schramm A."/>
            <person name="Kjeldsen K.U."/>
        </authorList>
    </citation>
    <scope>NUCLEOTIDE SEQUENCE [LARGE SCALE GENOMIC DNA]</scope>
    <source>
        <strain evidence="3">A1</strain>
    </source>
</reference>
<keyword evidence="3" id="KW-0378">Hydrolase</keyword>
<dbReference type="GO" id="GO:0004553">
    <property type="term" value="F:hydrolase activity, hydrolyzing O-glycosyl compounds"/>
    <property type="evidence" value="ECO:0007669"/>
    <property type="project" value="InterPro"/>
</dbReference>
<evidence type="ECO:0000256" key="1">
    <source>
        <dbReference type="ARBA" id="ARBA00006865"/>
    </source>
</evidence>
<dbReference type="Proteomes" id="UP000288086">
    <property type="component" value="Unassembled WGS sequence"/>
</dbReference>
<organism evidence="3 4">
    <name type="scientific">Candidatus Electrothrix communis</name>
    <dbReference type="NCBI Taxonomy" id="1859133"/>
    <lineage>
        <taxon>Bacteria</taxon>
        <taxon>Pseudomonadati</taxon>
        <taxon>Thermodesulfobacteriota</taxon>
        <taxon>Desulfobulbia</taxon>
        <taxon>Desulfobulbales</taxon>
        <taxon>Desulfobulbaceae</taxon>
        <taxon>Candidatus Electrothrix</taxon>
    </lineage>
</organism>
<dbReference type="InterPro" id="IPR013320">
    <property type="entry name" value="ConA-like_dom_sf"/>
</dbReference>
<keyword evidence="4" id="KW-1185">Reference proteome</keyword>
<comment type="caution">
    <text evidence="3">The sequence shown here is derived from an EMBL/GenBank/DDBJ whole genome shotgun (WGS) entry which is preliminary data.</text>
</comment>
<evidence type="ECO:0000259" key="2">
    <source>
        <dbReference type="Pfam" id="PF00722"/>
    </source>
</evidence>
<feature type="domain" description="GH16" evidence="2">
    <location>
        <begin position="79"/>
        <end position="134"/>
    </location>
</feature>
<evidence type="ECO:0000313" key="3">
    <source>
        <dbReference type="EMBL" id="RWX44535.1"/>
    </source>
</evidence>
<dbReference type="AlphaFoldDB" id="A0A3S3U8E8"/>
<proteinExistence type="inferred from homology"/>
<accession>A0A3S3U8E8</accession>
<gene>
    <name evidence="3" type="ORF">VT98_13711</name>
</gene>
<dbReference type="EMBL" id="MTKP01000371">
    <property type="protein sequence ID" value="RWX44535.1"/>
    <property type="molecule type" value="Genomic_DNA"/>
</dbReference>
<comment type="similarity">
    <text evidence="1">Belongs to the glycosyl hydrolase 16 family.</text>
</comment>